<reference evidence="2" key="1">
    <citation type="submission" date="2010-06" db="EMBL/GenBank/DDBJ databases">
        <authorList>
            <person name="Muzny D."/>
            <person name="Qin X."/>
            <person name="Buhay C."/>
            <person name="Dugan-Rocha S."/>
            <person name="Ding Y."/>
            <person name="Chen G."/>
            <person name="Hawes A."/>
            <person name="Holder M."/>
            <person name="Jhangiani S."/>
            <person name="Johnson A."/>
            <person name="Khan Z."/>
            <person name="Li Z."/>
            <person name="Liu W."/>
            <person name="Liu X."/>
            <person name="Perez L."/>
            <person name="Shen H."/>
            <person name="Wang Q."/>
            <person name="Watt J."/>
            <person name="Xi L."/>
            <person name="Xin Y."/>
            <person name="Zhou J."/>
            <person name="Deng J."/>
            <person name="Jiang H."/>
            <person name="Liu Y."/>
            <person name="Qu J."/>
            <person name="Song X.-Z."/>
            <person name="Zhang L."/>
            <person name="Villasana D."/>
            <person name="Johnson A."/>
            <person name="Liu J."/>
            <person name="Liyanage D."/>
            <person name="Lorensuhewa L."/>
            <person name="Robinson T."/>
            <person name="Song A."/>
            <person name="Song B.-B."/>
            <person name="Dinh H."/>
            <person name="Thornton R."/>
            <person name="Coyle M."/>
            <person name="Francisco L."/>
            <person name="Jackson L."/>
            <person name="Javaid M."/>
            <person name="Korchina V."/>
            <person name="Kovar C."/>
            <person name="Mata R."/>
            <person name="Mathew T."/>
            <person name="Ngo R."/>
            <person name="Nguyen L."/>
            <person name="Nguyen N."/>
            <person name="Okwuonu G."/>
            <person name="Ongeri F."/>
            <person name="Pham C."/>
            <person name="Simmons D."/>
            <person name="Wilczek-Boney K."/>
            <person name="Hale W."/>
            <person name="Jakkamsetti A."/>
            <person name="Pham P."/>
            <person name="Ruth R."/>
            <person name="San Lucas F."/>
            <person name="Warren J."/>
            <person name="Zhang J."/>
            <person name="Zhao Z."/>
            <person name="Zhou C."/>
            <person name="Zhu D."/>
            <person name="Lee S."/>
            <person name="Bess C."/>
            <person name="Blankenburg K."/>
            <person name="Forbes L."/>
            <person name="Fu Q."/>
            <person name="Gubbala S."/>
            <person name="Hirani K."/>
            <person name="Jayaseelan J.C."/>
            <person name="Lara F."/>
            <person name="Munidasa M."/>
            <person name="Palculict T."/>
            <person name="Patil S."/>
            <person name="Pu L.-L."/>
            <person name="Saada N."/>
            <person name="Tang L."/>
            <person name="Weissenberger G."/>
            <person name="Zhu Y."/>
            <person name="Hemphill L."/>
            <person name="Shang Y."/>
            <person name="Youmans B."/>
            <person name="Ayvaz T."/>
            <person name="Ross M."/>
            <person name="Santibanez J."/>
            <person name="Aqrawi P."/>
            <person name="Gross S."/>
            <person name="Joshi V."/>
            <person name="Fowler G."/>
            <person name="Nazareth L."/>
            <person name="Reid J."/>
            <person name="Worley K."/>
            <person name="Petrosino J."/>
            <person name="Highlander S."/>
            <person name="Gibbs R."/>
        </authorList>
    </citation>
    <scope>NUCLEOTIDE SEQUENCE [LARGE SCALE GENOMIC DNA]</scope>
    <source>
        <strain evidence="2">DSM 20601</strain>
    </source>
</reference>
<evidence type="ECO:0000259" key="1">
    <source>
        <dbReference type="Pfam" id="PF03992"/>
    </source>
</evidence>
<comment type="caution">
    <text evidence="2">The sequence shown here is derived from an EMBL/GenBank/DDBJ whole genome shotgun (WGS) entry which is preliminary data.</text>
</comment>
<evidence type="ECO:0000313" key="2">
    <source>
        <dbReference type="EMBL" id="EFI82917.1"/>
    </source>
</evidence>
<dbReference type="InterPro" id="IPR011008">
    <property type="entry name" value="Dimeric_a/b-barrel"/>
</dbReference>
<dbReference type="AlphaFoldDB" id="D7UZS2"/>
<evidence type="ECO:0000313" key="3">
    <source>
        <dbReference type="Proteomes" id="UP000010119"/>
    </source>
</evidence>
<keyword evidence="2" id="KW-0503">Monooxygenase</keyword>
<dbReference type="STRING" id="525367.HMPREF0556_11602"/>
<organism evidence="2 3">
    <name type="scientific">Listeria grayi DSM 20601</name>
    <dbReference type="NCBI Taxonomy" id="525367"/>
    <lineage>
        <taxon>Bacteria</taxon>
        <taxon>Bacillati</taxon>
        <taxon>Bacillota</taxon>
        <taxon>Bacilli</taxon>
        <taxon>Bacillales</taxon>
        <taxon>Listeriaceae</taxon>
        <taxon>Listeria</taxon>
    </lineage>
</organism>
<proteinExistence type="predicted"/>
<dbReference type="eggNOG" id="COG2329">
    <property type="taxonomic scope" value="Bacteria"/>
</dbReference>
<dbReference type="HOGENOM" id="CLU_116220_1_0_9"/>
<dbReference type="SUPFAM" id="SSF54909">
    <property type="entry name" value="Dimeric alpha+beta barrel"/>
    <property type="match status" value="1"/>
</dbReference>
<protein>
    <submittedName>
        <fullName evidence="2">Antibiotic biosynthesis monooxygenase</fullName>
    </submittedName>
</protein>
<keyword evidence="2" id="KW-0560">Oxidoreductase</keyword>
<feature type="domain" description="ABM" evidence="1">
    <location>
        <begin position="105"/>
        <end position="177"/>
    </location>
</feature>
<keyword evidence="3" id="KW-1185">Reference proteome</keyword>
<dbReference type="Pfam" id="PF03992">
    <property type="entry name" value="ABM"/>
    <property type="match status" value="1"/>
</dbReference>
<dbReference type="Gene3D" id="3.30.70.100">
    <property type="match status" value="1"/>
</dbReference>
<dbReference type="GO" id="GO:0004497">
    <property type="term" value="F:monooxygenase activity"/>
    <property type="evidence" value="ECO:0007669"/>
    <property type="project" value="UniProtKB-KW"/>
</dbReference>
<dbReference type="Proteomes" id="UP000010119">
    <property type="component" value="Unassembled WGS sequence"/>
</dbReference>
<name>D7UZS2_LISGR</name>
<dbReference type="InterPro" id="IPR007138">
    <property type="entry name" value="ABM_dom"/>
</dbReference>
<dbReference type="EMBL" id="ACCR02000005">
    <property type="protein sequence ID" value="EFI82917.1"/>
    <property type="molecule type" value="Genomic_DNA"/>
</dbReference>
<sequence length="204" mass="24190">MIFIIIPNKKASSGFIFTKSRYSEDKNIVPFRKKVIKMKHVYITMGTEHYLRQVLDEIPSNGVELFQNYEQSLLYHETEQENVFREGASYRILQMFGERKHAGVLVLEYLSIRDEEIPIFLADFDAMRKQLLKQLGFQAARLAQEVHHQKFLIVSFWDSEDAYRLFSKNEHHSKIMQRIQQAGNQANFSHTDIYHYPAFRHDSK</sequence>
<gene>
    <name evidence="2" type="ORF">HMPREF0556_11602</name>
</gene>
<accession>D7UZS2</accession>